<feature type="transmembrane region" description="Helical" evidence="6">
    <location>
        <begin position="345"/>
        <end position="368"/>
    </location>
</feature>
<dbReference type="PROSITE" id="PS51257">
    <property type="entry name" value="PROKAR_LIPOPROTEIN"/>
    <property type="match status" value="1"/>
</dbReference>
<feature type="transmembrane region" description="Helical" evidence="6">
    <location>
        <begin position="745"/>
        <end position="763"/>
    </location>
</feature>
<dbReference type="EMBL" id="JAHESF010000032">
    <property type="protein sequence ID" value="MBT1699975.1"/>
    <property type="molecule type" value="Genomic_DNA"/>
</dbReference>
<accession>A0AAP2DP50</accession>
<evidence type="ECO:0000256" key="1">
    <source>
        <dbReference type="ARBA" id="ARBA00004651"/>
    </source>
</evidence>
<evidence type="ECO:0000256" key="3">
    <source>
        <dbReference type="ARBA" id="ARBA00022692"/>
    </source>
</evidence>
<keyword evidence="10" id="KW-1185">Reference proteome</keyword>
<evidence type="ECO:0000256" key="5">
    <source>
        <dbReference type="ARBA" id="ARBA00023136"/>
    </source>
</evidence>
<feature type="transmembrane region" description="Helical" evidence="6">
    <location>
        <begin position="294"/>
        <end position="314"/>
    </location>
</feature>
<feature type="domain" description="MacB-like periplasmic core" evidence="8">
    <location>
        <begin position="20"/>
        <end position="245"/>
    </location>
</feature>
<comment type="caution">
    <text evidence="9">The sequence shown here is derived from an EMBL/GenBank/DDBJ whole genome shotgun (WGS) entry which is preliminary data.</text>
</comment>
<evidence type="ECO:0000259" key="7">
    <source>
        <dbReference type="Pfam" id="PF02687"/>
    </source>
</evidence>
<evidence type="ECO:0000313" key="9">
    <source>
        <dbReference type="EMBL" id="MBT1699975.1"/>
    </source>
</evidence>
<comment type="subcellular location">
    <subcellularLocation>
        <location evidence="1">Cell membrane</location>
        <topology evidence="1">Multi-pass membrane protein</topology>
    </subcellularLocation>
</comment>
<reference evidence="9 10" key="1">
    <citation type="submission" date="2021-05" db="EMBL/GenBank/DDBJ databases">
        <title>A Polyphasic approach of four new species of the genus Ohtaekwangia: Ohtaekwangia histidinii sp. nov., Ohtaekwangia cretensis sp. nov., Ohtaekwangia indiensis sp. nov., Ohtaekwangia reichenbachii sp. nov. from diverse environment.</title>
        <authorList>
            <person name="Octaviana S."/>
        </authorList>
    </citation>
    <scope>NUCLEOTIDE SEQUENCE [LARGE SCALE GENOMIC DNA]</scope>
    <source>
        <strain evidence="9 10">PWU4</strain>
    </source>
</reference>
<dbReference type="InterPro" id="IPR025857">
    <property type="entry name" value="MacB_PCD"/>
</dbReference>
<gene>
    <name evidence="9" type="ORF">KK083_24020</name>
</gene>
<dbReference type="AlphaFoldDB" id="A0AAP2DP50"/>
<protein>
    <submittedName>
        <fullName evidence="9">ABC transporter permease</fullName>
    </submittedName>
</protein>
<keyword evidence="5 6" id="KW-0472">Membrane</keyword>
<feature type="transmembrane region" description="Helical" evidence="6">
    <location>
        <begin position="21"/>
        <end position="41"/>
    </location>
</feature>
<feature type="transmembrane region" description="Helical" evidence="6">
    <location>
        <begin position="388"/>
        <end position="415"/>
    </location>
</feature>
<keyword evidence="4 6" id="KW-1133">Transmembrane helix</keyword>
<feature type="transmembrane region" description="Helical" evidence="6">
    <location>
        <begin position="693"/>
        <end position="717"/>
    </location>
</feature>
<dbReference type="Proteomes" id="UP001319200">
    <property type="component" value="Unassembled WGS sequence"/>
</dbReference>
<feature type="domain" description="ABC3 transporter permease C-terminal" evidence="7">
    <location>
        <begin position="300"/>
        <end position="416"/>
    </location>
</feature>
<feature type="domain" description="MacB-like periplasmic core" evidence="8">
    <location>
        <begin position="446"/>
        <end position="658"/>
    </location>
</feature>
<keyword evidence="3 6" id="KW-0812">Transmembrane</keyword>
<evidence type="ECO:0000256" key="2">
    <source>
        <dbReference type="ARBA" id="ARBA00022475"/>
    </source>
</evidence>
<dbReference type="PANTHER" id="PTHR30572">
    <property type="entry name" value="MEMBRANE COMPONENT OF TRANSPORTER-RELATED"/>
    <property type="match status" value="1"/>
</dbReference>
<dbReference type="InterPro" id="IPR050250">
    <property type="entry name" value="Macrolide_Exporter_MacB"/>
</dbReference>
<dbReference type="RefSeq" id="WP_254168261.1">
    <property type="nucleotide sequence ID" value="NZ_JAHESF010000032.1"/>
</dbReference>
<evidence type="ECO:0000313" key="10">
    <source>
        <dbReference type="Proteomes" id="UP001319200"/>
    </source>
</evidence>
<dbReference type="InterPro" id="IPR003838">
    <property type="entry name" value="ABC3_permease_C"/>
</dbReference>
<organism evidence="9 10">
    <name type="scientific">Chryseosolibacter histidini</name>
    <dbReference type="NCBI Taxonomy" id="2782349"/>
    <lineage>
        <taxon>Bacteria</taxon>
        <taxon>Pseudomonadati</taxon>
        <taxon>Bacteroidota</taxon>
        <taxon>Cytophagia</taxon>
        <taxon>Cytophagales</taxon>
        <taxon>Chryseotaleaceae</taxon>
        <taxon>Chryseosolibacter</taxon>
    </lineage>
</organism>
<feature type="transmembrane region" description="Helical" evidence="6">
    <location>
        <begin position="436"/>
        <end position="455"/>
    </location>
</feature>
<evidence type="ECO:0000259" key="8">
    <source>
        <dbReference type="Pfam" id="PF12704"/>
    </source>
</evidence>
<sequence>MLKNYIVIALRLLVKNKVFSLINILGLSAGVACCMLLTLYIQDEFNYEKGFNDREKIFRVNTTFIRDGVEETVASASPPIAPGLAQALPDIETFTRVMKPLNTEVNIVRYQDKSFFEKNAFLVDSTFLDVFPYPLLEGNAFTALDAPSSVLLSQHLTEKIFGRQSPLDELLIINSGTTSDTFRVTGVVATPVFPSHLDADIYMNMNSDGWGRWVLNQTTWADNNIVGSYLKLRDPSVAKTLEAKFPQLVAMHAGEVLKQSGRQKTLKLQALDRIRLYSDIRKSASDERAGSITYIYIIATIGIFILLLACINFMNLTTARSAQRSGEVGIRKSMGAFRHNLIRQFLGESMVIVLFALAVAFVIVLLALPSFNSVMQKQLSLNSNNLPFMIAATLVIGVVTTLLAGSYPAFFLSSLKPAHILKGKSLAGGSQWLRKTLVVVQFVITIALISSIIIIQQQLKYIQSKSLGFNTSQVVMIPLRTAQAAAQYTSLKTSFEALSGVGTVSATSSIPSTPLTRDWGIFKQGATSDQTITHDIVNVDADYFKTMGIRLITGRDFIVGQDNVPTDTVSTTKIVVNESSLKAFGIPLENAVGSTIYFQPGAERYEFTVIGVVKDFHQFSLHRQIRPMLFILSGNRNFFPYLAATVDMVSYAQVEAAMKKIWNERISDAPFESIFVNDNIKTLYKAEERTSTILIISTTIALLISCLGLYGLSVYVAERKTKEIGIRKVVGASVQSIIAMLSKEYIRLIAIAFAISVPLGYYFMNRWLENFAYKIDVGVSVFLISGAVSFIVAWLTISFESFRAASKNPVDTFRSQ</sequence>
<keyword evidence="2" id="KW-1003">Cell membrane</keyword>
<name>A0AAP2DP50_9BACT</name>
<feature type="transmembrane region" description="Helical" evidence="6">
    <location>
        <begin position="775"/>
        <end position="797"/>
    </location>
</feature>
<dbReference type="Pfam" id="PF02687">
    <property type="entry name" value="FtsX"/>
    <property type="match status" value="2"/>
</dbReference>
<dbReference type="Pfam" id="PF12704">
    <property type="entry name" value="MacB_PCD"/>
    <property type="match status" value="2"/>
</dbReference>
<feature type="domain" description="ABC3 transporter permease C-terminal" evidence="7">
    <location>
        <begin position="696"/>
        <end position="808"/>
    </location>
</feature>
<evidence type="ECO:0000256" key="4">
    <source>
        <dbReference type="ARBA" id="ARBA00022989"/>
    </source>
</evidence>
<evidence type="ECO:0000256" key="6">
    <source>
        <dbReference type="SAM" id="Phobius"/>
    </source>
</evidence>
<proteinExistence type="predicted"/>
<dbReference type="PANTHER" id="PTHR30572:SF18">
    <property type="entry name" value="ABC-TYPE MACROLIDE FAMILY EXPORT SYSTEM PERMEASE COMPONENT 2"/>
    <property type="match status" value="1"/>
</dbReference>
<dbReference type="GO" id="GO:0005886">
    <property type="term" value="C:plasma membrane"/>
    <property type="evidence" value="ECO:0007669"/>
    <property type="project" value="UniProtKB-SubCell"/>
</dbReference>
<dbReference type="GO" id="GO:0022857">
    <property type="term" value="F:transmembrane transporter activity"/>
    <property type="evidence" value="ECO:0007669"/>
    <property type="project" value="TreeGrafter"/>
</dbReference>